<feature type="transmembrane region" description="Helical" evidence="1">
    <location>
        <begin position="82"/>
        <end position="108"/>
    </location>
</feature>
<proteinExistence type="predicted"/>
<keyword evidence="3" id="KW-1185">Reference proteome</keyword>
<comment type="caution">
    <text evidence="2">The sequence shown here is derived from an EMBL/GenBank/DDBJ whole genome shotgun (WGS) entry which is preliminary data.</text>
</comment>
<evidence type="ECO:0000313" key="3">
    <source>
        <dbReference type="Proteomes" id="UP000053199"/>
    </source>
</evidence>
<reference evidence="2 3" key="1">
    <citation type="journal article" date="2014" name="Arch. Microbiol.">
        <title>Arthrobacter enclensis sp. nov., isolated from sediment sample.</title>
        <authorList>
            <person name="Dastager S.G."/>
            <person name="Liu Q."/>
            <person name="Tang S.K."/>
            <person name="Krishnamurthi S."/>
            <person name="Lee J.C."/>
            <person name="Li W.J."/>
        </authorList>
    </citation>
    <scope>NUCLEOTIDE SEQUENCE [LARGE SCALE GENOMIC DNA]</scope>
    <source>
        <strain evidence="2 3">NIO-1008</strain>
    </source>
</reference>
<dbReference type="OrthoDB" id="4941928at2"/>
<keyword evidence="1" id="KW-0812">Transmembrane</keyword>
<organism evidence="2 3">
    <name type="scientific">Pseudarthrobacter enclensis</name>
    <dbReference type="NCBI Taxonomy" id="993070"/>
    <lineage>
        <taxon>Bacteria</taxon>
        <taxon>Bacillati</taxon>
        <taxon>Actinomycetota</taxon>
        <taxon>Actinomycetes</taxon>
        <taxon>Micrococcales</taxon>
        <taxon>Micrococcaceae</taxon>
        <taxon>Pseudarthrobacter</taxon>
    </lineage>
</organism>
<dbReference type="EMBL" id="LNQM01000005">
    <property type="protein sequence ID" value="KSU75488.1"/>
    <property type="molecule type" value="Genomic_DNA"/>
</dbReference>
<feature type="transmembrane region" description="Helical" evidence="1">
    <location>
        <begin position="31"/>
        <end position="48"/>
    </location>
</feature>
<keyword evidence="1" id="KW-1133">Transmembrane helix</keyword>
<evidence type="ECO:0000256" key="1">
    <source>
        <dbReference type="SAM" id="Phobius"/>
    </source>
</evidence>
<feature type="transmembrane region" description="Helical" evidence="1">
    <location>
        <begin position="54"/>
        <end position="75"/>
    </location>
</feature>
<evidence type="ECO:0000313" key="2">
    <source>
        <dbReference type="EMBL" id="KSU75488.1"/>
    </source>
</evidence>
<dbReference type="RefSeq" id="WP_058268599.1">
    <property type="nucleotide sequence ID" value="NZ_FMAZ01000005.1"/>
</dbReference>
<sequence>MNSTPEPAAPRRAKAPLGEAEKASLARTLTLFRMFIVSVLGSVFVYQLDVGYLWLTAILTAAGLALGIVLLVRWFRLRESRLVLFGTISGLVVTACMLLVTLASAVFFNQVADYQACAGRALTDQAQRACQVQLEKSLPRPVP</sequence>
<keyword evidence="1" id="KW-0472">Membrane</keyword>
<gene>
    <name evidence="2" type="ORF">AS031_13080</name>
</gene>
<accession>A0A0V8ILQ3</accession>
<protein>
    <submittedName>
        <fullName evidence="2">Uncharacterized protein</fullName>
    </submittedName>
</protein>
<dbReference type="Proteomes" id="UP000053199">
    <property type="component" value="Unassembled WGS sequence"/>
</dbReference>
<name>A0A0V8ILQ3_9MICC</name>
<dbReference type="AlphaFoldDB" id="A0A0V8ILQ3"/>